<sequence>MFLVIALSLALAYAVGAYAMSAFATYRLRPSDPIQCLACTALGALWPLVLGVGLGYLADDWKRRD</sequence>
<gene>
    <name evidence="2" type="ORF">LCGC14_2352620</name>
</gene>
<evidence type="ECO:0000313" key="2">
    <source>
        <dbReference type="EMBL" id="KKL45739.1"/>
    </source>
</evidence>
<dbReference type="AlphaFoldDB" id="A0A0F9C995"/>
<comment type="caution">
    <text evidence="2">The sequence shown here is derived from an EMBL/GenBank/DDBJ whole genome shotgun (WGS) entry which is preliminary data.</text>
</comment>
<dbReference type="EMBL" id="LAZR01034279">
    <property type="protein sequence ID" value="KKL45739.1"/>
    <property type="molecule type" value="Genomic_DNA"/>
</dbReference>
<feature type="transmembrane region" description="Helical" evidence="1">
    <location>
        <begin position="35"/>
        <end position="58"/>
    </location>
</feature>
<keyword evidence="1" id="KW-0812">Transmembrane</keyword>
<name>A0A0F9C995_9ZZZZ</name>
<reference evidence="2" key="1">
    <citation type="journal article" date="2015" name="Nature">
        <title>Complex archaea that bridge the gap between prokaryotes and eukaryotes.</title>
        <authorList>
            <person name="Spang A."/>
            <person name="Saw J.H."/>
            <person name="Jorgensen S.L."/>
            <person name="Zaremba-Niedzwiedzka K."/>
            <person name="Martijn J."/>
            <person name="Lind A.E."/>
            <person name="van Eijk R."/>
            <person name="Schleper C."/>
            <person name="Guy L."/>
            <person name="Ettema T.J."/>
        </authorList>
    </citation>
    <scope>NUCLEOTIDE SEQUENCE</scope>
</reference>
<accession>A0A0F9C995</accession>
<organism evidence="2">
    <name type="scientific">marine sediment metagenome</name>
    <dbReference type="NCBI Taxonomy" id="412755"/>
    <lineage>
        <taxon>unclassified sequences</taxon>
        <taxon>metagenomes</taxon>
        <taxon>ecological metagenomes</taxon>
    </lineage>
</organism>
<protein>
    <submittedName>
        <fullName evidence="2">Uncharacterized protein</fullName>
    </submittedName>
</protein>
<keyword evidence="1" id="KW-1133">Transmembrane helix</keyword>
<evidence type="ECO:0000256" key="1">
    <source>
        <dbReference type="SAM" id="Phobius"/>
    </source>
</evidence>
<proteinExistence type="predicted"/>
<keyword evidence="1" id="KW-0472">Membrane</keyword>